<evidence type="ECO:0008006" key="4">
    <source>
        <dbReference type="Google" id="ProtNLM"/>
    </source>
</evidence>
<dbReference type="OrthoDB" id="2653987at2759"/>
<evidence type="ECO:0000313" key="2">
    <source>
        <dbReference type="EMBL" id="KAF5325020.1"/>
    </source>
</evidence>
<feature type="transmembrane region" description="Helical" evidence="1">
    <location>
        <begin position="101"/>
        <end position="123"/>
    </location>
</feature>
<feature type="transmembrane region" description="Helical" evidence="1">
    <location>
        <begin position="232"/>
        <end position="254"/>
    </location>
</feature>
<dbReference type="AlphaFoldDB" id="A0A8H5BKQ6"/>
<keyword evidence="3" id="KW-1185">Reference proteome</keyword>
<keyword evidence="1" id="KW-0812">Transmembrane</keyword>
<proteinExistence type="predicted"/>
<feature type="transmembrane region" description="Helical" evidence="1">
    <location>
        <begin position="61"/>
        <end position="81"/>
    </location>
</feature>
<gene>
    <name evidence="2" type="ORF">D9619_009574</name>
</gene>
<comment type="caution">
    <text evidence="2">The sequence shown here is derived from an EMBL/GenBank/DDBJ whole genome shotgun (WGS) entry which is preliminary data.</text>
</comment>
<dbReference type="EMBL" id="JAACJJ010000015">
    <property type="protein sequence ID" value="KAF5325020.1"/>
    <property type="molecule type" value="Genomic_DNA"/>
</dbReference>
<evidence type="ECO:0000256" key="1">
    <source>
        <dbReference type="SAM" id="Phobius"/>
    </source>
</evidence>
<keyword evidence="1" id="KW-1133">Transmembrane helix</keyword>
<feature type="transmembrane region" description="Helical" evidence="1">
    <location>
        <begin position="260"/>
        <end position="280"/>
    </location>
</feature>
<reference evidence="2 3" key="1">
    <citation type="journal article" date="2020" name="ISME J.">
        <title>Uncovering the hidden diversity of litter-decomposition mechanisms in mushroom-forming fungi.</title>
        <authorList>
            <person name="Floudas D."/>
            <person name="Bentzer J."/>
            <person name="Ahren D."/>
            <person name="Johansson T."/>
            <person name="Persson P."/>
            <person name="Tunlid A."/>
        </authorList>
    </citation>
    <scope>NUCLEOTIDE SEQUENCE [LARGE SCALE GENOMIC DNA]</scope>
    <source>
        <strain evidence="2 3">CBS 101986</strain>
    </source>
</reference>
<keyword evidence="1" id="KW-0472">Membrane</keyword>
<accession>A0A8H5BKQ6</accession>
<protein>
    <recommendedName>
        <fullName evidence="4">Transmembrane protein</fullName>
    </recommendedName>
</protein>
<dbReference type="Proteomes" id="UP000567179">
    <property type="component" value="Unassembled WGS sequence"/>
</dbReference>
<name>A0A8H5BKQ6_9AGAR</name>
<evidence type="ECO:0000313" key="3">
    <source>
        <dbReference type="Proteomes" id="UP000567179"/>
    </source>
</evidence>
<sequence>MESLRRRISFAPNLGPLRHNIKFANPAPLKRVTTQAEQDEEDDVKRREALRNLVESWMDRLQLISVITTFFASTEASLITITMPNPGQSGTVVGQLANVGIFGALVVHSNAAIISFLAAFFLVRYKLKIAKDEEAEVERGLVENDPHACTIQSPVSARSSFHVDTEKAERMHPKAKPASPNYDHETDPIPGLVRFTSPTGAQPLFSKNPHLVQTGPNDSDPPTHLLSRCHTLCIFLATLGFVLDLAGMICFAWDRLPLSVSISASFFMALSLFSGLFIVYKPIPPESTMSHRIFVINK</sequence>
<organism evidence="2 3">
    <name type="scientific">Psilocybe cf. subviscida</name>
    <dbReference type="NCBI Taxonomy" id="2480587"/>
    <lineage>
        <taxon>Eukaryota</taxon>
        <taxon>Fungi</taxon>
        <taxon>Dikarya</taxon>
        <taxon>Basidiomycota</taxon>
        <taxon>Agaricomycotina</taxon>
        <taxon>Agaricomycetes</taxon>
        <taxon>Agaricomycetidae</taxon>
        <taxon>Agaricales</taxon>
        <taxon>Agaricineae</taxon>
        <taxon>Strophariaceae</taxon>
        <taxon>Psilocybe</taxon>
    </lineage>
</organism>